<reference evidence="1 2" key="1">
    <citation type="journal article" date="2017" name="Int. J. Syst. Evol. Microbiol.">
        <title>Bacillus notoginsengisoli sp. nov., a novel bacterium isolated from the rhizosphere of Panax notoginseng.</title>
        <authorList>
            <person name="Zhang M.Y."/>
            <person name="Cheng J."/>
            <person name="Cai Y."/>
            <person name="Zhang T.Y."/>
            <person name="Wu Y.Y."/>
            <person name="Manikprabhu D."/>
            <person name="Li W.J."/>
            <person name="Zhang Y.X."/>
        </authorList>
    </citation>
    <scope>NUCLEOTIDE SEQUENCE [LARGE SCALE GENOMIC DNA]</scope>
    <source>
        <strain evidence="1 2">JCM 30743</strain>
    </source>
</reference>
<evidence type="ECO:0000313" key="1">
    <source>
        <dbReference type="EMBL" id="RHW42596.1"/>
    </source>
</evidence>
<dbReference type="Proteomes" id="UP000284416">
    <property type="component" value="Unassembled WGS sequence"/>
</dbReference>
<evidence type="ECO:0000313" key="2">
    <source>
        <dbReference type="Proteomes" id="UP000284416"/>
    </source>
</evidence>
<protein>
    <submittedName>
        <fullName evidence="1">Uncharacterized protein</fullName>
    </submittedName>
</protein>
<name>A0A417YXX8_9BACI</name>
<dbReference type="EMBL" id="QWEG01000002">
    <property type="protein sequence ID" value="RHW42596.1"/>
    <property type="molecule type" value="Genomic_DNA"/>
</dbReference>
<keyword evidence="2" id="KW-1185">Reference proteome</keyword>
<sequence>MEGDYIGKTHALPLLPNRNAARKILFRMNVRERQAEQFEILIPSCCGGILNISQLGKYHSFIHKI</sequence>
<dbReference type="AlphaFoldDB" id="A0A417YXX8"/>
<comment type="caution">
    <text evidence="1">The sequence shown here is derived from an EMBL/GenBank/DDBJ whole genome shotgun (WGS) entry which is preliminary data.</text>
</comment>
<organism evidence="1 2">
    <name type="scientific">Neobacillus notoginsengisoli</name>
    <dbReference type="NCBI Taxonomy" id="1578198"/>
    <lineage>
        <taxon>Bacteria</taxon>
        <taxon>Bacillati</taxon>
        <taxon>Bacillota</taxon>
        <taxon>Bacilli</taxon>
        <taxon>Bacillales</taxon>
        <taxon>Bacillaceae</taxon>
        <taxon>Neobacillus</taxon>
    </lineage>
</organism>
<proteinExistence type="predicted"/>
<accession>A0A417YXX8</accession>
<gene>
    <name evidence="1" type="ORF">D1B31_03100</name>
</gene>